<evidence type="ECO:0000256" key="1">
    <source>
        <dbReference type="ARBA" id="ARBA00004141"/>
    </source>
</evidence>
<name>A0A4R0N3F0_9SPHI</name>
<evidence type="ECO:0000313" key="8">
    <source>
        <dbReference type="Proteomes" id="UP000292884"/>
    </source>
</evidence>
<accession>A0A4R0N3F0</accession>
<keyword evidence="3 5" id="KW-1133">Transmembrane helix</keyword>
<comment type="subcellular location">
    <subcellularLocation>
        <location evidence="1">Membrane</location>
        <topology evidence="1">Multi-pass membrane protein</topology>
    </subcellularLocation>
</comment>
<keyword evidence="2 5" id="KW-0812">Transmembrane</keyword>
<keyword evidence="4 5" id="KW-0472">Membrane</keyword>
<dbReference type="PANTHER" id="PTHR38480">
    <property type="entry name" value="SLR0254 PROTEIN"/>
    <property type="match status" value="1"/>
</dbReference>
<evidence type="ECO:0000256" key="3">
    <source>
        <dbReference type="ARBA" id="ARBA00022989"/>
    </source>
</evidence>
<comment type="caution">
    <text evidence="7">The sequence shown here is derived from an EMBL/GenBank/DDBJ whole genome shotgun (WGS) entry which is preliminary data.</text>
</comment>
<gene>
    <name evidence="7" type="ORF">EZ428_05835</name>
</gene>
<organism evidence="7 8">
    <name type="scientific">Pedobacter frigiditerrae</name>
    <dbReference type="NCBI Taxonomy" id="2530452"/>
    <lineage>
        <taxon>Bacteria</taxon>
        <taxon>Pseudomonadati</taxon>
        <taxon>Bacteroidota</taxon>
        <taxon>Sphingobacteriia</taxon>
        <taxon>Sphingobacteriales</taxon>
        <taxon>Sphingobacteriaceae</taxon>
        <taxon>Pedobacter</taxon>
    </lineage>
</organism>
<feature type="transmembrane region" description="Helical" evidence="5">
    <location>
        <begin position="20"/>
        <end position="42"/>
    </location>
</feature>
<evidence type="ECO:0000256" key="2">
    <source>
        <dbReference type="ARBA" id="ARBA00022692"/>
    </source>
</evidence>
<protein>
    <submittedName>
        <fullName evidence="7">RDD family protein</fullName>
    </submittedName>
</protein>
<dbReference type="GO" id="GO:0016020">
    <property type="term" value="C:membrane"/>
    <property type="evidence" value="ECO:0007669"/>
    <property type="project" value="UniProtKB-SubCell"/>
</dbReference>
<proteinExistence type="predicted"/>
<dbReference type="PANTHER" id="PTHR38480:SF1">
    <property type="entry name" value="SLR0254 PROTEIN"/>
    <property type="match status" value="1"/>
</dbReference>
<dbReference type="AlphaFoldDB" id="A0A4R0N3F0"/>
<evidence type="ECO:0000256" key="5">
    <source>
        <dbReference type="SAM" id="Phobius"/>
    </source>
</evidence>
<feature type="domain" description="RDD" evidence="6">
    <location>
        <begin position="22"/>
        <end position="143"/>
    </location>
</feature>
<evidence type="ECO:0000259" key="6">
    <source>
        <dbReference type="Pfam" id="PF06271"/>
    </source>
</evidence>
<dbReference type="OrthoDB" id="200257at2"/>
<reference evidence="7 8" key="1">
    <citation type="submission" date="2019-02" db="EMBL/GenBank/DDBJ databases">
        <title>Pedobacter sp. RP-1-13 sp. nov., isolated from Arctic soil.</title>
        <authorList>
            <person name="Dahal R.H."/>
        </authorList>
    </citation>
    <scope>NUCLEOTIDE SEQUENCE [LARGE SCALE GENOMIC DNA]</scope>
    <source>
        <strain evidence="7 8">RP-1-13</strain>
    </source>
</reference>
<dbReference type="EMBL" id="SJSK01000001">
    <property type="protein sequence ID" value="TCC94295.1"/>
    <property type="molecule type" value="Genomic_DNA"/>
</dbReference>
<keyword evidence="8" id="KW-1185">Reference proteome</keyword>
<evidence type="ECO:0000313" key="7">
    <source>
        <dbReference type="EMBL" id="TCC94295.1"/>
    </source>
</evidence>
<dbReference type="InterPro" id="IPR010432">
    <property type="entry name" value="RDD"/>
</dbReference>
<dbReference type="Pfam" id="PF06271">
    <property type="entry name" value="RDD"/>
    <property type="match status" value="1"/>
</dbReference>
<dbReference type="Proteomes" id="UP000292884">
    <property type="component" value="Unassembled WGS sequence"/>
</dbReference>
<evidence type="ECO:0000256" key="4">
    <source>
        <dbReference type="ARBA" id="ARBA00023136"/>
    </source>
</evidence>
<feature type="transmembrane region" description="Helical" evidence="5">
    <location>
        <begin position="54"/>
        <end position="74"/>
    </location>
</feature>
<sequence>MFIYLKRKINTYILKTKYNLARKIAATIIDYTLIFAFYIWYIFEFGLPNEEGSYTISGLGALLPILVWVLYFVIAEKYCAATLGHEIVKLKVVSVDGAELSFGQVFKRRICDALEISWCFGIIAFFIAENNDKHQRLGDILAKTLVIGKNDVYEPVRNRF</sequence>